<keyword evidence="1" id="KW-1133">Transmembrane helix</keyword>
<evidence type="ECO:0000256" key="1">
    <source>
        <dbReference type="SAM" id="Phobius"/>
    </source>
</evidence>
<dbReference type="AlphaFoldDB" id="A0A2H0UGW2"/>
<reference evidence="4" key="1">
    <citation type="submission" date="2017-09" db="EMBL/GenBank/DDBJ databases">
        <title>Depth-based differentiation of microbial function through sediment-hosted aquifers and enrichment of novel symbionts in the deep terrestrial subsurface.</title>
        <authorList>
            <person name="Probst A.J."/>
            <person name="Ladd B."/>
            <person name="Jarett J.K."/>
            <person name="Geller-Mcgrath D.E."/>
            <person name="Sieber C.M.K."/>
            <person name="Emerson J.B."/>
            <person name="Anantharaman K."/>
            <person name="Thomas B.C."/>
            <person name="Malmstrom R."/>
            <person name="Stieglmeier M."/>
            <person name="Klingl A."/>
            <person name="Woyke T."/>
            <person name="Ryan C.M."/>
            <person name="Banfield J.F."/>
        </authorList>
    </citation>
    <scope>NUCLEOTIDE SEQUENCE [LARGE SCALE GENOMIC DNA]</scope>
</reference>
<gene>
    <name evidence="3" type="ORF">COU15_02625</name>
</gene>
<sequence>MEAKEKIIKEAKRIEEDSLYSSKGHFYAAQFWTNLHLWIGVPATILAAVAGASALSQFDNHQIIAGVLAILVAALSAVSTFINPNENAAIHHNAGNRYNSLKNRARIFSEIDVDVESDEDLLVKLRTLSAERDELNEKSPQIPKWAFRKARQGIEDGEAQYKVD</sequence>
<feature type="domain" description="SMODS and SLOG-associating 2TM effector" evidence="2">
    <location>
        <begin position="18"/>
        <end position="160"/>
    </location>
</feature>
<keyword evidence="1" id="KW-0472">Membrane</keyword>
<dbReference type="Pfam" id="PF18186">
    <property type="entry name" value="SLATT_4"/>
    <property type="match status" value="1"/>
</dbReference>
<evidence type="ECO:0000313" key="3">
    <source>
        <dbReference type="EMBL" id="PIR85045.1"/>
    </source>
</evidence>
<dbReference type="NCBIfam" id="NF033632">
    <property type="entry name" value="SLATT_4"/>
    <property type="match status" value="1"/>
</dbReference>
<dbReference type="Proteomes" id="UP000229315">
    <property type="component" value="Unassembled WGS sequence"/>
</dbReference>
<protein>
    <recommendedName>
        <fullName evidence="2">SMODS and SLOG-associating 2TM effector domain-containing protein</fullName>
    </recommendedName>
</protein>
<keyword evidence="1" id="KW-0812">Transmembrane</keyword>
<accession>A0A2H0UGW2</accession>
<dbReference type="EMBL" id="PFBH01000016">
    <property type="protein sequence ID" value="PIR85045.1"/>
    <property type="molecule type" value="Genomic_DNA"/>
</dbReference>
<dbReference type="InterPro" id="IPR040811">
    <property type="entry name" value="SLATT_4"/>
</dbReference>
<feature type="transmembrane region" description="Helical" evidence="1">
    <location>
        <begin position="35"/>
        <end position="56"/>
    </location>
</feature>
<name>A0A2H0UGW2_9BACT</name>
<comment type="caution">
    <text evidence="3">The sequence shown here is derived from an EMBL/GenBank/DDBJ whole genome shotgun (WGS) entry which is preliminary data.</text>
</comment>
<organism evidence="3 4">
    <name type="scientific">Candidatus Kaiserbacteria bacterium CG10_big_fil_rev_8_21_14_0_10_45_20</name>
    <dbReference type="NCBI Taxonomy" id="1974607"/>
    <lineage>
        <taxon>Bacteria</taxon>
        <taxon>Candidatus Kaiseribacteriota</taxon>
    </lineage>
</organism>
<feature type="transmembrane region" description="Helical" evidence="1">
    <location>
        <begin position="63"/>
        <end position="82"/>
    </location>
</feature>
<proteinExistence type="predicted"/>
<evidence type="ECO:0000259" key="2">
    <source>
        <dbReference type="Pfam" id="PF18186"/>
    </source>
</evidence>
<evidence type="ECO:0000313" key="4">
    <source>
        <dbReference type="Proteomes" id="UP000229315"/>
    </source>
</evidence>